<sequence>MSERRSKNDGWIDHDGGACPVDENLRVEVISAKGWSITSEAWALKWRGVTKYRVVGAAA</sequence>
<protein>
    <submittedName>
        <fullName evidence="1">Uncharacterized protein</fullName>
    </submittedName>
</protein>
<gene>
    <name evidence="1" type="ORF">FOB26_29440</name>
</gene>
<evidence type="ECO:0000313" key="1">
    <source>
        <dbReference type="EMBL" id="NRF23181.1"/>
    </source>
</evidence>
<reference evidence="1" key="1">
    <citation type="submission" date="2019-07" db="EMBL/GenBank/DDBJ databases">
        <title>FDA dAtabase for Regulatory Grade micrObial Sequences (FDA-ARGOS): Supporting development and validation of Infectious Disease Dx tests.</title>
        <authorList>
            <person name="Bachman M."/>
            <person name="Young C."/>
            <person name="Tallon L."/>
            <person name="Sadzewicz L."/>
            <person name="Vavikolanu K."/>
            <person name="Mehta A."/>
            <person name="Aluvathingal J."/>
            <person name="Nadendla S."/>
            <person name="Nandy P."/>
            <person name="Geyer C."/>
            <person name="Yan Y."/>
            <person name="Sichtig H."/>
        </authorList>
    </citation>
    <scope>NUCLEOTIDE SEQUENCE</scope>
    <source>
        <strain evidence="1">FDAARGOS_618</strain>
    </source>
</reference>
<dbReference type="RefSeq" id="WP_172874273.1">
    <property type="nucleotide sequence ID" value="NZ_JABRWL010000006.1"/>
</dbReference>
<organism evidence="1 2">
    <name type="scientific">Agrobacterium pusense</name>
    <dbReference type="NCBI Taxonomy" id="648995"/>
    <lineage>
        <taxon>Bacteria</taxon>
        <taxon>Pseudomonadati</taxon>
        <taxon>Pseudomonadota</taxon>
        <taxon>Alphaproteobacteria</taxon>
        <taxon>Hyphomicrobiales</taxon>
        <taxon>Rhizobiaceae</taxon>
        <taxon>Rhizobium/Agrobacterium group</taxon>
        <taxon>Agrobacterium</taxon>
    </lineage>
</organism>
<name>A0AA44EQG9_9HYPH</name>
<proteinExistence type="predicted"/>
<accession>A0AA44EQG9</accession>
<evidence type="ECO:0000313" key="2">
    <source>
        <dbReference type="Proteomes" id="UP001155820"/>
    </source>
</evidence>
<dbReference type="EMBL" id="JABRWM010000006">
    <property type="protein sequence ID" value="NRF23181.1"/>
    <property type="molecule type" value="Genomic_DNA"/>
</dbReference>
<dbReference type="AlphaFoldDB" id="A0AA44EQG9"/>
<dbReference type="Proteomes" id="UP001155820">
    <property type="component" value="Unassembled WGS sequence"/>
</dbReference>
<keyword evidence="2" id="KW-1185">Reference proteome</keyword>
<comment type="caution">
    <text evidence="1">The sequence shown here is derived from an EMBL/GenBank/DDBJ whole genome shotgun (WGS) entry which is preliminary data.</text>
</comment>